<dbReference type="InterPro" id="IPR016181">
    <property type="entry name" value="Acyl_CoA_acyltransferase"/>
</dbReference>
<keyword evidence="2" id="KW-0808">Transferase</keyword>
<dbReference type="Pfam" id="PF00583">
    <property type="entry name" value="Acetyltransf_1"/>
    <property type="match status" value="1"/>
</dbReference>
<evidence type="ECO:0000313" key="3">
    <source>
        <dbReference type="Proteomes" id="UP000009340"/>
    </source>
</evidence>
<evidence type="ECO:0000259" key="1">
    <source>
        <dbReference type="PROSITE" id="PS51186"/>
    </source>
</evidence>
<proteinExistence type="predicted"/>
<reference evidence="2" key="1">
    <citation type="submission" date="2012-07" db="EMBL/GenBank/DDBJ databases">
        <authorList>
            <person name="Cummings C."/>
        </authorList>
    </citation>
    <scope>NUCLEOTIDE SEQUENCE</scope>
    <source>
        <strain evidence="2">1330</strain>
    </source>
</reference>
<dbReference type="eggNOG" id="COG0456">
    <property type="taxonomic scope" value="Bacteria"/>
</dbReference>
<evidence type="ECO:0000313" key="2">
    <source>
        <dbReference type="EMBL" id="CCJ73035.1"/>
    </source>
</evidence>
<dbReference type="Gene3D" id="3.40.630.30">
    <property type="match status" value="1"/>
</dbReference>
<dbReference type="Proteomes" id="UP000009340">
    <property type="component" value="Unassembled WGS sequence"/>
</dbReference>
<accession>K8A1S2</accession>
<protein>
    <submittedName>
        <fullName evidence="2">Ribosomal-protein-alanine N-acetyltransferase</fullName>
    </submittedName>
</protein>
<comment type="caution">
    <text evidence="2">The sequence shown here is derived from an EMBL/GenBank/DDBJ whole genome shotgun (WGS) entry which is preliminary data.</text>
</comment>
<feature type="domain" description="N-acetyltransferase" evidence="1">
    <location>
        <begin position="1"/>
        <end position="82"/>
    </location>
</feature>
<dbReference type="InterPro" id="IPR000182">
    <property type="entry name" value="GNAT_dom"/>
</dbReference>
<organism evidence="2 3">
    <name type="scientific">Cronobacter condimenti 1330</name>
    <dbReference type="NCBI Taxonomy" id="1073999"/>
    <lineage>
        <taxon>Bacteria</taxon>
        <taxon>Pseudomonadati</taxon>
        <taxon>Pseudomonadota</taxon>
        <taxon>Gammaproteobacteria</taxon>
        <taxon>Enterobacterales</taxon>
        <taxon>Enterobacteriaceae</taxon>
        <taxon>Cronobacter</taxon>
    </lineage>
</organism>
<sequence length="94" mass="10973">MLLNKLYLDPEETSKRYGQCVFEKITEFARNSGKDFLWLEVLEQNTRAYQFYNKQGMRYMKDTIFKTGSQQSILKIMGITLKARANAPEMPPAP</sequence>
<dbReference type="EMBL" id="CAKW01000085">
    <property type="protein sequence ID" value="CCJ73035.1"/>
    <property type="molecule type" value="Genomic_DNA"/>
</dbReference>
<dbReference type="GO" id="GO:0016747">
    <property type="term" value="F:acyltransferase activity, transferring groups other than amino-acyl groups"/>
    <property type="evidence" value="ECO:0007669"/>
    <property type="project" value="InterPro"/>
</dbReference>
<dbReference type="AlphaFoldDB" id="K8A1S2"/>
<name>K8A1S2_9ENTR</name>
<dbReference type="STRING" id="1073999.AFK62_11175"/>
<dbReference type="SUPFAM" id="SSF55729">
    <property type="entry name" value="Acyl-CoA N-acyltransferases (Nat)"/>
    <property type="match status" value="1"/>
</dbReference>
<gene>
    <name evidence="2" type="ORF">BN137_2406</name>
</gene>
<dbReference type="PROSITE" id="PS51186">
    <property type="entry name" value="GNAT"/>
    <property type="match status" value="1"/>
</dbReference>